<keyword evidence="3 6" id="KW-0157">Chromophore</keyword>
<dbReference type="InterPro" id="IPR005101">
    <property type="entry name" value="Cryptochr/Photolyase_FAD-bd"/>
</dbReference>
<evidence type="ECO:0000313" key="9">
    <source>
        <dbReference type="Proteomes" id="UP000000485"/>
    </source>
</evidence>
<feature type="binding site" evidence="4">
    <location>
        <begin position="221"/>
        <end position="225"/>
    </location>
    <ligand>
        <name>FAD</name>
        <dbReference type="ChEBI" id="CHEBI:57692"/>
    </ligand>
</feature>
<dbReference type="Pfam" id="PF03441">
    <property type="entry name" value="FAD_binding_7"/>
    <property type="match status" value="1"/>
</dbReference>
<dbReference type="Gene3D" id="1.25.40.80">
    <property type="match status" value="1"/>
</dbReference>
<evidence type="ECO:0000256" key="6">
    <source>
        <dbReference type="RuleBase" id="RU004182"/>
    </source>
</evidence>
<dbReference type="GO" id="GO:0003904">
    <property type="term" value="F:deoxyribodipyrimidine photo-lyase activity"/>
    <property type="evidence" value="ECO:0007669"/>
    <property type="project" value="UniProtKB-EC"/>
</dbReference>
<dbReference type="KEGG" id="cga:Celgi_2596"/>
<organism evidence="8 9">
    <name type="scientific">Cellulomonas gilvus (strain ATCC 13127 / NRRL B-14078)</name>
    <name type="common">Cellvibrio gilvus</name>
    <dbReference type="NCBI Taxonomy" id="593907"/>
    <lineage>
        <taxon>Bacteria</taxon>
        <taxon>Bacillati</taxon>
        <taxon>Actinomycetota</taxon>
        <taxon>Actinomycetes</taxon>
        <taxon>Micrococcales</taxon>
        <taxon>Cellulomonadaceae</taxon>
        <taxon>Cellulomonas</taxon>
    </lineage>
</organism>
<dbReference type="GO" id="GO:0006950">
    <property type="term" value="P:response to stress"/>
    <property type="evidence" value="ECO:0007669"/>
    <property type="project" value="UniProtKB-ARBA"/>
</dbReference>
<evidence type="ECO:0000256" key="2">
    <source>
        <dbReference type="ARBA" id="ARBA00022827"/>
    </source>
</evidence>
<feature type="site" description="Electron transfer via tryptophanyl radical" evidence="5">
    <location>
        <position position="296"/>
    </location>
</feature>
<evidence type="ECO:0000256" key="3">
    <source>
        <dbReference type="ARBA" id="ARBA00022991"/>
    </source>
</evidence>
<evidence type="ECO:0000259" key="7">
    <source>
        <dbReference type="PROSITE" id="PS51645"/>
    </source>
</evidence>
<dbReference type="GO" id="GO:0006139">
    <property type="term" value="P:nucleobase-containing compound metabolic process"/>
    <property type="evidence" value="ECO:0007669"/>
    <property type="project" value="UniProtKB-ARBA"/>
</dbReference>
<feature type="site" description="Electron transfer via tryptophanyl radical" evidence="5">
    <location>
        <position position="352"/>
    </location>
</feature>
<dbReference type="GO" id="GO:0003677">
    <property type="term" value="F:DNA binding"/>
    <property type="evidence" value="ECO:0007669"/>
    <property type="project" value="TreeGrafter"/>
</dbReference>
<proteinExistence type="inferred from homology"/>
<evidence type="ECO:0000256" key="5">
    <source>
        <dbReference type="PIRSR" id="PIRSR602081-2"/>
    </source>
</evidence>
<dbReference type="InterPro" id="IPR036134">
    <property type="entry name" value="Crypto/Photolyase_FAD-like_sf"/>
</dbReference>
<evidence type="ECO:0000313" key="8">
    <source>
        <dbReference type="EMBL" id="AEI13095.1"/>
    </source>
</evidence>
<comment type="cofactor">
    <cofactor evidence="4">
        <name>FAD</name>
        <dbReference type="ChEBI" id="CHEBI:57692"/>
    </cofactor>
    <text evidence="4">Binds 1 FAD per subunit.</text>
</comment>
<dbReference type="InterPro" id="IPR002081">
    <property type="entry name" value="Cryptochrome/DNA_photolyase_1"/>
</dbReference>
<dbReference type="eggNOG" id="COG0415">
    <property type="taxonomic scope" value="Bacteria"/>
</dbReference>
<dbReference type="EC" id="4.1.99.3" evidence="8"/>
<feature type="domain" description="Photolyase/cryptochrome alpha/beta" evidence="7">
    <location>
        <begin position="1"/>
        <end position="130"/>
    </location>
</feature>
<feature type="site" description="Electron transfer via tryptophanyl radical" evidence="5">
    <location>
        <position position="375"/>
    </location>
</feature>
<dbReference type="PROSITE" id="PS00394">
    <property type="entry name" value="DNA_PHOTOLYASES_1_1"/>
    <property type="match status" value="1"/>
</dbReference>
<dbReference type="PANTHER" id="PTHR11455">
    <property type="entry name" value="CRYPTOCHROME"/>
    <property type="match status" value="1"/>
</dbReference>
<dbReference type="Proteomes" id="UP000000485">
    <property type="component" value="Chromosome"/>
</dbReference>
<gene>
    <name evidence="8" type="ordered locus">Celgi_2596</name>
</gene>
<dbReference type="InterPro" id="IPR036155">
    <property type="entry name" value="Crypto/Photolyase_N_sf"/>
</dbReference>
<keyword evidence="2 4" id="KW-0274">FAD</keyword>
<dbReference type="EMBL" id="CP002665">
    <property type="protein sequence ID" value="AEI13095.1"/>
    <property type="molecule type" value="Genomic_DNA"/>
</dbReference>
<protein>
    <submittedName>
        <fullName evidence="8">Deoxyribodipyrimidine photo-lyase</fullName>
        <ecNumber evidence="8">4.1.99.3</ecNumber>
    </submittedName>
</protein>
<sequence length="462" mass="50654">MPAVHWFRRDLRLADNPAFAAAVDEARAAGDEVVGLYLLDPTLWRSSGAPRLAYLAATLAALDRACGGRLVVRQGAANDVVPAVAREVRANAVHVTAATEPYGRRRDAAVAAALGDTALVPTGSPYAVGPGLLSTRAGDPFQVFTPFRRAWLDHGWSAPAPRPRDVPWAALPSEGTPHAPATDVALPEAGEEAALSRWADFLRDGLVGYADARDRPDVDGTSVMSIPLKWGEIHPRTLLADLAAVTARPRAGGPSGDDVARFRSELAWREFHADVLWHRPDARTRSLRDVLPDDAWAHGPEADAAFDAWARGRTGYPLVDAGMRQLLTTGWMHNRVRMVVASFLVKDLHLPWQRGAAHFLAHLLDGDVAQNQLNWQWVAGTGRDAAPYFRVFNPVTQGEKFDPAGDYVRRWVPELRHVTGAAVHRPWDLGLDRPDDYPDRMVDHAREREQALADLQRGKATR</sequence>
<evidence type="ECO:0000256" key="4">
    <source>
        <dbReference type="PIRSR" id="PIRSR602081-1"/>
    </source>
</evidence>
<keyword evidence="9" id="KW-1185">Reference proteome</keyword>
<keyword evidence="1 4" id="KW-0285">Flavoprotein</keyword>
<dbReference type="PRINTS" id="PR00147">
    <property type="entry name" value="DNAPHOTLYASE"/>
</dbReference>
<dbReference type="SUPFAM" id="SSF52425">
    <property type="entry name" value="Cryptochrome/photolyase, N-terminal domain"/>
    <property type="match status" value="1"/>
</dbReference>
<dbReference type="InterPro" id="IPR006050">
    <property type="entry name" value="DNA_photolyase_N"/>
</dbReference>
<accession>F8A3A2</accession>
<dbReference type="Gene3D" id="1.10.579.10">
    <property type="entry name" value="DNA Cyclobutane Dipyrimidine Photolyase, subunit A, domain 3"/>
    <property type="match status" value="1"/>
</dbReference>
<dbReference type="GO" id="GO:0009416">
    <property type="term" value="P:response to light stimulus"/>
    <property type="evidence" value="ECO:0007669"/>
    <property type="project" value="TreeGrafter"/>
</dbReference>
<dbReference type="OrthoDB" id="9772484at2"/>
<dbReference type="PANTHER" id="PTHR11455:SF9">
    <property type="entry name" value="CRYPTOCHROME CIRCADIAN CLOCK 5 ISOFORM X1"/>
    <property type="match status" value="1"/>
</dbReference>
<dbReference type="HOGENOM" id="CLU_010348_2_2_11"/>
<feature type="binding site" evidence="4">
    <location>
        <begin position="365"/>
        <end position="367"/>
    </location>
    <ligand>
        <name>FAD</name>
        <dbReference type="ChEBI" id="CHEBI:57692"/>
    </ligand>
</feature>
<dbReference type="InterPro" id="IPR018394">
    <property type="entry name" value="DNA_photolyase_1_CS_C"/>
</dbReference>
<dbReference type="Gene3D" id="3.40.50.620">
    <property type="entry name" value="HUPs"/>
    <property type="match status" value="1"/>
</dbReference>
<evidence type="ECO:0000256" key="1">
    <source>
        <dbReference type="ARBA" id="ARBA00022630"/>
    </source>
</evidence>
<dbReference type="RefSeq" id="WP_013884612.1">
    <property type="nucleotide sequence ID" value="NC_015671.1"/>
</dbReference>
<reference evidence="9" key="1">
    <citation type="submission" date="2011-04" db="EMBL/GenBank/DDBJ databases">
        <title>Complete sequence of Cellvibrio gilvus ATCC 13127.</title>
        <authorList>
            <person name="Lucas S."/>
            <person name="Han J."/>
            <person name="Lapidus A."/>
            <person name="Cheng J.-F."/>
            <person name="Goodwin L."/>
            <person name="Pitluck S."/>
            <person name="Peters L."/>
            <person name="Munk A."/>
            <person name="Detter J.C."/>
            <person name="Han C."/>
            <person name="Tapia R."/>
            <person name="Land M."/>
            <person name="Hauser L."/>
            <person name="Kyrpides N."/>
            <person name="Ivanova N."/>
            <person name="Ovchinnikova G."/>
            <person name="Pagani I."/>
            <person name="Mead D."/>
            <person name="Brumm P."/>
            <person name="Woyke T."/>
        </authorList>
    </citation>
    <scope>NUCLEOTIDE SEQUENCE [LARGE SCALE GENOMIC DNA]</scope>
    <source>
        <strain evidence="9">ATCC 13127 / NRRL B-14078</strain>
    </source>
</reference>
<dbReference type="GO" id="GO:0071949">
    <property type="term" value="F:FAD binding"/>
    <property type="evidence" value="ECO:0007669"/>
    <property type="project" value="TreeGrafter"/>
</dbReference>
<dbReference type="STRING" id="593907.Celgi_2596"/>
<name>F8A3A2_CELGA</name>
<dbReference type="PROSITE" id="PS51645">
    <property type="entry name" value="PHR_CRY_ALPHA_BETA"/>
    <property type="match status" value="1"/>
</dbReference>
<feature type="binding site" evidence="4">
    <location>
        <position position="209"/>
    </location>
    <ligand>
        <name>FAD</name>
        <dbReference type="ChEBI" id="CHEBI:57692"/>
    </ligand>
</feature>
<dbReference type="SUPFAM" id="SSF48173">
    <property type="entry name" value="Cryptochrome/photolyase FAD-binding domain"/>
    <property type="match status" value="1"/>
</dbReference>
<keyword evidence="8" id="KW-0456">Lyase</keyword>
<feature type="binding site" evidence="4">
    <location>
        <position position="262"/>
    </location>
    <ligand>
        <name>FAD</name>
        <dbReference type="ChEBI" id="CHEBI:57692"/>
    </ligand>
</feature>
<dbReference type="PROSITE" id="PS00691">
    <property type="entry name" value="DNA_PHOTOLYASES_1_2"/>
    <property type="match status" value="1"/>
</dbReference>
<dbReference type="AlphaFoldDB" id="F8A3A2"/>
<dbReference type="Pfam" id="PF00875">
    <property type="entry name" value="DNA_photolyase"/>
    <property type="match status" value="1"/>
</dbReference>
<dbReference type="InterPro" id="IPR014729">
    <property type="entry name" value="Rossmann-like_a/b/a_fold"/>
</dbReference>
<comment type="similarity">
    <text evidence="6">Belongs to the DNA photolyase family.</text>
</comment>